<name>A0ABR5A8U4_9BACL</name>
<sequence length="196" mass="21991">MIRIGFIRHGTTEWNLQGRMQGLTDISLAEIGRDQAILLGKSLQPADWDGILSSDLTRAAQTAELLASSSAIPFLGVDARLRERGFGMLEGTTLPERVARWGENWRQLDLGREKLDSLLVRWDSFLEENSRIHAGKRILIVSHGGLIEPVLANRYGTVVQQHLTNTSLSVLDFYESGWRCDLLNCSKHLKIAQNEI</sequence>
<comment type="caution">
    <text evidence="2">The sequence shown here is derived from an EMBL/GenBank/DDBJ whole genome shotgun (WGS) entry which is preliminary data.</text>
</comment>
<dbReference type="PANTHER" id="PTHR46517:SF1">
    <property type="entry name" value="FRUCTOSE-2,6-BISPHOSPHATASE TIGAR"/>
    <property type="match status" value="1"/>
</dbReference>
<evidence type="ECO:0000313" key="3">
    <source>
        <dbReference type="Proteomes" id="UP000054526"/>
    </source>
</evidence>
<keyword evidence="2" id="KW-0418">Kinase</keyword>
<reference evidence="2 3" key="1">
    <citation type="submission" date="2014-12" db="EMBL/GenBank/DDBJ databases">
        <title>Draft genome sequence of Cohnella kolymensis strain B-2846.</title>
        <authorList>
            <person name="Karlyshev A.V."/>
            <person name="Kudryashova E.B."/>
        </authorList>
    </citation>
    <scope>NUCLEOTIDE SEQUENCE [LARGE SCALE GENOMIC DNA]</scope>
    <source>
        <strain evidence="2 3">VKM B-2846</strain>
    </source>
</reference>
<gene>
    <name evidence="2" type="ORF">SD71_02295</name>
</gene>
<evidence type="ECO:0000313" key="2">
    <source>
        <dbReference type="EMBL" id="KIL37486.1"/>
    </source>
</evidence>
<dbReference type="InterPro" id="IPR051695">
    <property type="entry name" value="Phosphoglycerate_Mutase"/>
</dbReference>
<dbReference type="CDD" id="cd07067">
    <property type="entry name" value="HP_PGM_like"/>
    <property type="match status" value="1"/>
</dbReference>
<organism evidence="2 3">
    <name type="scientific">Cohnella kolymensis</name>
    <dbReference type="NCBI Taxonomy" id="1590652"/>
    <lineage>
        <taxon>Bacteria</taxon>
        <taxon>Bacillati</taxon>
        <taxon>Bacillota</taxon>
        <taxon>Bacilli</taxon>
        <taxon>Bacillales</taxon>
        <taxon>Paenibacillaceae</taxon>
        <taxon>Cohnella</taxon>
    </lineage>
</organism>
<dbReference type="InterPro" id="IPR013078">
    <property type="entry name" value="His_Pase_superF_clade-1"/>
</dbReference>
<accession>A0ABR5A8U4</accession>
<evidence type="ECO:0000256" key="1">
    <source>
        <dbReference type="ARBA" id="ARBA00022801"/>
    </source>
</evidence>
<dbReference type="PANTHER" id="PTHR46517">
    <property type="entry name" value="FRUCTOSE-2,6-BISPHOSPHATASE TIGAR"/>
    <property type="match status" value="1"/>
</dbReference>
<dbReference type="EMBL" id="JXAL01000001">
    <property type="protein sequence ID" value="KIL37486.1"/>
    <property type="molecule type" value="Genomic_DNA"/>
</dbReference>
<dbReference type="SMART" id="SM00855">
    <property type="entry name" value="PGAM"/>
    <property type="match status" value="1"/>
</dbReference>
<keyword evidence="1" id="KW-0378">Hydrolase</keyword>
<dbReference type="SUPFAM" id="SSF53254">
    <property type="entry name" value="Phosphoglycerate mutase-like"/>
    <property type="match status" value="1"/>
</dbReference>
<proteinExistence type="predicted"/>
<dbReference type="GO" id="GO:0016301">
    <property type="term" value="F:kinase activity"/>
    <property type="evidence" value="ECO:0007669"/>
    <property type="project" value="UniProtKB-KW"/>
</dbReference>
<keyword evidence="2" id="KW-0808">Transferase</keyword>
<dbReference type="Gene3D" id="3.40.50.1240">
    <property type="entry name" value="Phosphoglycerate mutase-like"/>
    <property type="match status" value="1"/>
</dbReference>
<dbReference type="RefSeq" id="WP_041058995.1">
    <property type="nucleotide sequence ID" value="NZ_JXAL01000001.1"/>
</dbReference>
<keyword evidence="3" id="KW-1185">Reference proteome</keyword>
<protein>
    <submittedName>
        <fullName evidence="2">Phosphoglycerate kinase</fullName>
    </submittedName>
</protein>
<dbReference type="InterPro" id="IPR029033">
    <property type="entry name" value="His_PPase_superfam"/>
</dbReference>
<dbReference type="Pfam" id="PF00300">
    <property type="entry name" value="His_Phos_1"/>
    <property type="match status" value="1"/>
</dbReference>
<dbReference type="Proteomes" id="UP000054526">
    <property type="component" value="Unassembled WGS sequence"/>
</dbReference>